<dbReference type="Proteomes" id="UP000823388">
    <property type="component" value="Chromosome 8N"/>
</dbReference>
<dbReference type="GO" id="GO:0046983">
    <property type="term" value="F:protein dimerization activity"/>
    <property type="evidence" value="ECO:0007669"/>
    <property type="project" value="InterPro"/>
</dbReference>
<dbReference type="PANTHER" id="PTHR11697">
    <property type="entry name" value="GENERAL TRANSCRIPTION FACTOR 2-RELATED ZINC FINGER PROTEIN"/>
    <property type="match status" value="1"/>
</dbReference>
<sequence length="695" mass="79882">MNKIVVDPGLRKPIEEYDINIRDIVRREYLLRGPCQPIGHVYLKKIQSGRQRSFLESWFKKYPWLEYSISRRAAFCFYCYLFKQPRRGDNFGGDAFTNEGVCNWKNATQIFREHVGKVDSLHNCARQHCEDFRNQRQSVDNVIQKITKEQWEEYLGRLTVILAVVRFLLLQGLAFCGHDESRTSSNKGNFLELIDWLKMRDEGTKILLDNAPGNNLLTSPFIQKDMCEACAKLTTKVILDDIGDKKFSILVDESRDASIKEQMAVVLRYVNDKGHVIERFLGVQYVPDTTSAALKGALDAMLLAHGLSMHNIRGQGYDGASNMRGEFNGLQRLVLDENPYAFYIHCFAHQLQLVVVSVAKCCSSVTDFFNYTTLIVNTVNASCKRHAQLAQEHHDNLVRGLENDEIFSGRGKNQQTNLARPGDTRWGSHHKTLKDQNIVHVVALIGATLQKVKDLREHGWEEIFEGTKRFCAKHNIIVPNMLDTTVARGRSRGRGGQLVTYQHHFHHEIFNVVLDQLIVELNNRFGERSTQLLKCIACLDPRNSFANFDISKLVELASIYDADFKPYDLILLGEQLETFIHEVRNETKWSSCNDLGKIAELMVDTGKDGDLDLVYRLIELVLILPVATASVERAFSAMNIIKTELRNKMADDWLNHRMVCYIERDIFTVIENDKILRHYQDMRKRRIQLPHSSDI</sequence>
<dbReference type="Pfam" id="PF05699">
    <property type="entry name" value="Dimer_Tnp_hAT"/>
    <property type="match status" value="1"/>
</dbReference>
<dbReference type="InterPro" id="IPR055298">
    <property type="entry name" value="AtLOH3-like"/>
</dbReference>
<dbReference type="EMBL" id="CM029052">
    <property type="protein sequence ID" value="KAG2557043.1"/>
    <property type="molecule type" value="Genomic_DNA"/>
</dbReference>
<protein>
    <recommendedName>
        <fullName evidence="1">TTF-type domain-containing protein</fullName>
    </recommendedName>
</protein>
<name>A0A8T0P5J6_PANVG</name>
<evidence type="ECO:0000313" key="2">
    <source>
        <dbReference type="EMBL" id="KAG2557043.1"/>
    </source>
</evidence>
<dbReference type="InterPro" id="IPR012337">
    <property type="entry name" value="RNaseH-like_sf"/>
</dbReference>
<gene>
    <name evidence="2" type="ORF">PVAP13_8NG185109</name>
</gene>
<accession>A0A8T0P5J6</accession>
<dbReference type="SUPFAM" id="SSF53098">
    <property type="entry name" value="Ribonuclease H-like"/>
    <property type="match status" value="1"/>
</dbReference>
<dbReference type="PANTHER" id="PTHR11697:SF230">
    <property type="entry name" value="ZINC FINGER, MYM DOMAIN CONTAINING 1"/>
    <property type="match status" value="1"/>
</dbReference>
<reference evidence="2" key="1">
    <citation type="submission" date="2020-05" db="EMBL/GenBank/DDBJ databases">
        <title>WGS assembly of Panicum virgatum.</title>
        <authorList>
            <person name="Lovell J.T."/>
            <person name="Jenkins J."/>
            <person name="Shu S."/>
            <person name="Juenger T.E."/>
            <person name="Schmutz J."/>
        </authorList>
    </citation>
    <scope>NUCLEOTIDE SEQUENCE</scope>
    <source>
        <strain evidence="2">AP13</strain>
    </source>
</reference>
<feature type="domain" description="TTF-type" evidence="1">
    <location>
        <begin position="50"/>
        <end position="145"/>
    </location>
</feature>
<dbReference type="SMART" id="SM00597">
    <property type="entry name" value="ZnF_TTF"/>
    <property type="match status" value="1"/>
</dbReference>
<keyword evidence="3" id="KW-1185">Reference proteome</keyword>
<comment type="caution">
    <text evidence="2">The sequence shown here is derived from an EMBL/GenBank/DDBJ whole genome shotgun (WGS) entry which is preliminary data.</text>
</comment>
<evidence type="ECO:0000313" key="3">
    <source>
        <dbReference type="Proteomes" id="UP000823388"/>
    </source>
</evidence>
<organism evidence="2 3">
    <name type="scientific">Panicum virgatum</name>
    <name type="common">Blackwell switchgrass</name>
    <dbReference type="NCBI Taxonomy" id="38727"/>
    <lineage>
        <taxon>Eukaryota</taxon>
        <taxon>Viridiplantae</taxon>
        <taxon>Streptophyta</taxon>
        <taxon>Embryophyta</taxon>
        <taxon>Tracheophyta</taxon>
        <taxon>Spermatophyta</taxon>
        <taxon>Magnoliopsida</taxon>
        <taxon>Liliopsida</taxon>
        <taxon>Poales</taxon>
        <taxon>Poaceae</taxon>
        <taxon>PACMAD clade</taxon>
        <taxon>Panicoideae</taxon>
        <taxon>Panicodae</taxon>
        <taxon>Paniceae</taxon>
        <taxon>Panicinae</taxon>
        <taxon>Panicum</taxon>
        <taxon>Panicum sect. Hiantes</taxon>
    </lineage>
</organism>
<dbReference type="InterPro" id="IPR008906">
    <property type="entry name" value="HATC_C_dom"/>
</dbReference>
<dbReference type="InterPro" id="IPR025398">
    <property type="entry name" value="DUF4371"/>
</dbReference>
<dbReference type="Pfam" id="PF14291">
    <property type="entry name" value="DUF4371"/>
    <property type="match status" value="1"/>
</dbReference>
<dbReference type="InterPro" id="IPR006580">
    <property type="entry name" value="Znf_TTF"/>
</dbReference>
<dbReference type="AlphaFoldDB" id="A0A8T0P5J6"/>
<evidence type="ECO:0000259" key="1">
    <source>
        <dbReference type="SMART" id="SM00597"/>
    </source>
</evidence>
<proteinExistence type="predicted"/>